<name>A0A7U2FDP7_PHANO</name>
<dbReference type="VEuPathDB" id="FungiDB:JI435_101700"/>
<accession>A0A7U2FDP7</accession>
<dbReference type="AlphaFoldDB" id="A0A7U2FDP7"/>
<protein>
    <recommendedName>
        <fullName evidence="3">F-box domain-containing protein</fullName>
    </recommendedName>
</protein>
<proteinExistence type="predicted"/>
<evidence type="ECO:0000313" key="2">
    <source>
        <dbReference type="Proteomes" id="UP000663193"/>
    </source>
</evidence>
<evidence type="ECO:0000313" key="1">
    <source>
        <dbReference type="EMBL" id="QRD03383.1"/>
    </source>
</evidence>
<gene>
    <name evidence="1" type="ORF">JI435_101700</name>
</gene>
<dbReference type="Proteomes" id="UP000663193">
    <property type="component" value="Chromosome 15"/>
</dbReference>
<sequence>MVSKCPKLIDLRLYLFENDSSMWRLRSATDKGSVDQLCRKIASVAPTLQHLDLTESAHATPIHYGYLKELGTIETLAQFTKLKSLRVFGQALYKPATSMRDASITPLPPNLQAMEIRRPDMEFLEALYETFNTTIPPSRWPMKFRVDGRKDRHQFYISNNADEYLQLASMG</sequence>
<dbReference type="EMBL" id="CP069037">
    <property type="protein sequence ID" value="QRD03383.1"/>
    <property type="molecule type" value="Genomic_DNA"/>
</dbReference>
<organism evidence="1 2">
    <name type="scientific">Phaeosphaeria nodorum (strain SN15 / ATCC MYA-4574 / FGSC 10173)</name>
    <name type="common">Glume blotch fungus</name>
    <name type="synonym">Parastagonospora nodorum</name>
    <dbReference type="NCBI Taxonomy" id="321614"/>
    <lineage>
        <taxon>Eukaryota</taxon>
        <taxon>Fungi</taxon>
        <taxon>Dikarya</taxon>
        <taxon>Ascomycota</taxon>
        <taxon>Pezizomycotina</taxon>
        <taxon>Dothideomycetes</taxon>
        <taxon>Pleosporomycetidae</taxon>
        <taxon>Pleosporales</taxon>
        <taxon>Pleosporineae</taxon>
        <taxon>Phaeosphaeriaceae</taxon>
        <taxon>Parastagonospora</taxon>
    </lineage>
</organism>
<reference evidence="2" key="1">
    <citation type="journal article" date="2021" name="BMC Genomics">
        <title>Chromosome-level genome assembly and manually-curated proteome of model necrotroph Parastagonospora nodorum Sn15 reveals a genome-wide trove of candidate effector homologs, and redundancy of virulence-related functions within an accessory chromosome.</title>
        <authorList>
            <person name="Bertazzoni S."/>
            <person name="Jones D.A.B."/>
            <person name="Phan H.T."/>
            <person name="Tan K.-C."/>
            <person name="Hane J.K."/>
        </authorList>
    </citation>
    <scope>NUCLEOTIDE SEQUENCE [LARGE SCALE GENOMIC DNA]</scope>
    <source>
        <strain evidence="2">SN15 / ATCC MYA-4574 / FGSC 10173)</strain>
    </source>
</reference>
<evidence type="ECO:0008006" key="3">
    <source>
        <dbReference type="Google" id="ProtNLM"/>
    </source>
</evidence>
<keyword evidence="2" id="KW-1185">Reference proteome</keyword>